<dbReference type="InterPro" id="IPR017751">
    <property type="entry name" value="G3P_DH_NAD-dep_euk"/>
</dbReference>
<sequence length="386" mass="41740">MDSNPQNSSDQLDKVCIIGSGNWGSAIATLVGRNCERLPFFESQVNMWVFEEMVELEDGSQKKLTEIINSRHENVKYLPGIPLPSNVVATPDLAEACRDATLLIFVLPHQFLPRLLPVIRESAHPTCRGVSLIKGLDFDSERKLPILISNTIADAMGPEFQCGVLMGANVASEVALGQMCESTLASPFGPPADELTRLVFDAPSFRVQHVPDVAGAEVCGALKNVVALGAGFVDGVGLGSNTKAALLRVGLREMAKFCHMFFDGVQDNTFTQSCGMADLITTCYGGRNRKCAEAFAKERLGSDGLCDEAMACEQKWEKIEAKLLNGQKLQGTLTAKEVHAILDSRGVLNAFPLIKTIHEISFKGKPVQQIVDGIIDTNEHGASSHL</sequence>
<dbReference type="SUPFAM" id="SSF48179">
    <property type="entry name" value="6-phosphogluconate dehydrogenase C-terminal domain-like"/>
    <property type="match status" value="1"/>
</dbReference>
<dbReference type="FunFam" id="3.40.50.720:FF:000365">
    <property type="entry name" value="Glycerol-3-phosphate dehydrogenase [NAD(+)]"/>
    <property type="match status" value="1"/>
</dbReference>
<evidence type="ECO:0000256" key="9">
    <source>
        <dbReference type="RuleBase" id="RU361243"/>
    </source>
</evidence>
<dbReference type="GO" id="GO:0005975">
    <property type="term" value="P:carbohydrate metabolic process"/>
    <property type="evidence" value="ECO:0007669"/>
    <property type="project" value="InterPro"/>
</dbReference>
<dbReference type="EC" id="1.1.1.8" evidence="9"/>
<dbReference type="EMBL" id="CP001141">
    <property type="protein sequence ID" value="ACI65357.1"/>
    <property type="molecule type" value="Genomic_DNA"/>
</dbReference>
<gene>
    <name evidence="12" type="ORF">PHATR_36821</name>
</gene>
<dbReference type="KEGG" id="pti:PHATR_36821"/>
<dbReference type="eggNOG" id="KOG2711">
    <property type="taxonomic scope" value="Eukaryota"/>
</dbReference>
<feature type="binding site" evidence="7">
    <location>
        <position position="50"/>
    </location>
    <ligand>
        <name>NAD(+)</name>
        <dbReference type="ChEBI" id="CHEBI:57540"/>
    </ligand>
</feature>
<dbReference type="STRING" id="556484.B5Y3R9"/>
<evidence type="ECO:0000256" key="2">
    <source>
        <dbReference type="ARBA" id="ARBA00023002"/>
    </source>
</evidence>
<dbReference type="InParanoid" id="B5Y3R9"/>
<dbReference type="Gene3D" id="3.40.50.720">
    <property type="entry name" value="NAD(P)-binding Rossmann-like Domain"/>
    <property type="match status" value="1"/>
</dbReference>
<dbReference type="HOGENOM" id="CLU_033449_2_5_1"/>
<dbReference type="GeneID" id="7204657"/>
<dbReference type="InterPro" id="IPR006109">
    <property type="entry name" value="G3P_DH_NAD-dep_C"/>
</dbReference>
<dbReference type="PANTHER" id="PTHR11728:SF8">
    <property type="entry name" value="GLYCEROL-3-PHOSPHATE DEHYDROGENASE [NAD(+)]-RELATED"/>
    <property type="match status" value="1"/>
</dbReference>
<feature type="binding site" evidence="6">
    <location>
        <position position="134"/>
    </location>
    <ligand>
        <name>substrate</name>
    </ligand>
</feature>
<protein>
    <recommendedName>
        <fullName evidence="9">Glycerol-3-phosphate dehydrogenase [NAD(+)]</fullName>
        <ecNumber evidence="9">1.1.1.8</ecNumber>
    </recommendedName>
</protein>
<accession>B5Y3R9</accession>
<dbReference type="RefSeq" id="XP_002185887.1">
    <property type="nucleotide sequence ID" value="XM_002185851.1"/>
</dbReference>
<organism evidence="12 13">
    <name type="scientific">Phaeodactylum tricornutum (strain CCAP 1055/1)</name>
    <dbReference type="NCBI Taxonomy" id="556484"/>
    <lineage>
        <taxon>Eukaryota</taxon>
        <taxon>Sar</taxon>
        <taxon>Stramenopiles</taxon>
        <taxon>Ochrophyta</taxon>
        <taxon>Bacillariophyta</taxon>
        <taxon>Bacillariophyceae</taxon>
        <taxon>Bacillariophycidae</taxon>
        <taxon>Naviculales</taxon>
        <taxon>Phaeodactylaceae</taxon>
        <taxon>Phaeodactylum</taxon>
    </lineage>
</organism>
<evidence type="ECO:0000256" key="7">
    <source>
        <dbReference type="PIRSR" id="PIRSR000114-3"/>
    </source>
</evidence>
<dbReference type="SMR" id="B5Y3R9"/>
<dbReference type="PROSITE" id="PS00957">
    <property type="entry name" value="NAD_G3PDH"/>
    <property type="match status" value="1"/>
</dbReference>
<dbReference type="Proteomes" id="UP000000759">
    <property type="component" value="Chromosome 11"/>
</dbReference>
<keyword evidence="3 7" id="KW-0520">NAD</keyword>
<dbReference type="PIRSF" id="PIRSF000114">
    <property type="entry name" value="Glycerol-3-P_dh"/>
    <property type="match status" value="1"/>
</dbReference>
<name>B5Y3R9_PHATC</name>
<evidence type="ECO:0000256" key="5">
    <source>
        <dbReference type="PIRSR" id="PIRSR000114-1"/>
    </source>
</evidence>
<dbReference type="GO" id="GO:0141152">
    <property type="term" value="F:glycerol-3-phosphate dehydrogenase (NAD+) activity"/>
    <property type="evidence" value="ECO:0007669"/>
    <property type="project" value="UniProtKB-UniRule"/>
</dbReference>
<dbReference type="InterPro" id="IPR011128">
    <property type="entry name" value="G3P_DH_NAD-dep_N"/>
</dbReference>
<feature type="binding site" evidence="7">
    <location>
        <begin position="19"/>
        <end position="24"/>
    </location>
    <ligand>
        <name>NAD(+)</name>
        <dbReference type="ChEBI" id="CHEBI:57540"/>
    </ligand>
</feature>
<dbReference type="PANTHER" id="PTHR11728">
    <property type="entry name" value="GLYCEROL-3-PHOSPHATE DEHYDROGENASE"/>
    <property type="match status" value="1"/>
</dbReference>
<evidence type="ECO:0000259" key="10">
    <source>
        <dbReference type="Pfam" id="PF01210"/>
    </source>
</evidence>
<dbReference type="InterPro" id="IPR006168">
    <property type="entry name" value="G3P_DH_NAD-dep"/>
</dbReference>
<reference evidence="12 13" key="1">
    <citation type="journal article" date="2008" name="Nature">
        <title>The Phaeodactylum genome reveals the evolutionary history of diatom genomes.</title>
        <authorList>
            <person name="Bowler C."/>
            <person name="Allen A.E."/>
            <person name="Badger J.H."/>
            <person name="Grimwood J."/>
            <person name="Jabbari K."/>
            <person name="Kuo A."/>
            <person name="Maheswari U."/>
            <person name="Martens C."/>
            <person name="Maumus F."/>
            <person name="Otillar R.P."/>
            <person name="Rayko E."/>
            <person name="Salamov A."/>
            <person name="Vandepoele K."/>
            <person name="Beszteri B."/>
            <person name="Gruber A."/>
            <person name="Heijde M."/>
            <person name="Katinka M."/>
            <person name="Mock T."/>
            <person name="Valentin K."/>
            <person name="Verret F."/>
            <person name="Berges J.A."/>
            <person name="Brownlee C."/>
            <person name="Cadoret J.P."/>
            <person name="Chiovitti A."/>
            <person name="Choi C.J."/>
            <person name="Coesel S."/>
            <person name="De Martino A."/>
            <person name="Detter J.C."/>
            <person name="Durkin C."/>
            <person name="Falciatore A."/>
            <person name="Fournet J."/>
            <person name="Haruta M."/>
            <person name="Huysman M.J."/>
            <person name="Jenkins B.D."/>
            <person name="Jiroutova K."/>
            <person name="Jorgensen R.E."/>
            <person name="Joubert Y."/>
            <person name="Kaplan A."/>
            <person name="Kroger N."/>
            <person name="Kroth P.G."/>
            <person name="La Roche J."/>
            <person name="Lindquist E."/>
            <person name="Lommer M."/>
            <person name="Martin-Jezequel V."/>
            <person name="Lopez P.J."/>
            <person name="Lucas S."/>
            <person name="Mangogna M."/>
            <person name="McGinnis K."/>
            <person name="Medlin L.K."/>
            <person name="Montsant A."/>
            <person name="Oudot-Le Secq M.P."/>
            <person name="Napoli C."/>
            <person name="Obornik M."/>
            <person name="Parker M.S."/>
            <person name="Petit J.L."/>
            <person name="Porcel B.M."/>
            <person name="Poulsen N."/>
            <person name="Robison M."/>
            <person name="Rychlewski L."/>
            <person name="Rynearson T.A."/>
            <person name="Schmutz J."/>
            <person name="Shapiro H."/>
            <person name="Siaut M."/>
            <person name="Stanley M."/>
            <person name="Sussman M.R."/>
            <person name="Taylor A.R."/>
            <person name="Vardi A."/>
            <person name="von Dassow P."/>
            <person name="Vyverman W."/>
            <person name="Willis A."/>
            <person name="Wyrwicz L.S."/>
            <person name="Rokhsar D.S."/>
            <person name="Weissenbach J."/>
            <person name="Armbrust E.V."/>
            <person name="Green B.R."/>
            <person name="Van de Peer Y."/>
            <person name="Grigoriev I.V."/>
        </authorList>
    </citation>
    <scope>NUCLEOTIDE SEQUENCE [LARGE SCALE GENOMIC DNA]</scope>
    <source>
        <strain evidence="12 13">CCAP 1055/1</strain>
    </source>
</reference>
<feature type="active site" description="Proton acceptor" evidence="5">
    <location>
        <position position="223"/>
    </location>
</feature>
<dbReference type="GO" id="GO:0051287">
    <property type="term" value="F:NAD binding"/>
    <property type="evidence" value="ECO:0007669"/>
    <property type="project" value="UniProtKB-UniRule"/>
</dbReference>
<feature type="binding site" evidence="7">
    <location>
        <position position="111"/>
    </location>
    <ligand>
        <name>NAD(+)</name>
        <dbReference type="ChEBI" id="CHEBI:57540"/>
    </ligand>
</feature>
<dbReference type="Pfam" id="PF07479">
    <property type="entry name" value="NAD_Gly3P_dh_C"/>
    <property type="match status" value="1"/>
</dbReference>
<dbReference type="Gene3D" id="1.10.1040.10">
    <property type="entry name" value="N-(1-d-carboxylethyl)-l-norvaline Dehydrogenase, domain 2"/>
    <property type="match status" value="1"/>
</dbReference>
<feature type="binding site" evidence="7">
    <location>
        <position position="287"/>
    </location>
    <ligand>
        <name>NAD(+)</name>
        <dbReference type="ChEBI" id="CHEBI:57540"/>
    </ligand>
</feature>
<dbReference type="FunCoup" id="B5Y3R9">
    <property type="interactions" value="62"/>
</dbReference>
<dbReference type="OrthoDB" id="36130at2759"/>
<dbReference type="InterPro" id="IPR013328">
    <property type="entry name" value="6PGD_dom2"/>
</dbReference>
<reference evidence="13" key="2">
    <citation type="submission" date="2008-08" db="EMBL/GenBank/DDBJ databases">
        <authorList>
            <consortium name="Diatom Consortium"/>
            <person name="Grigoriev I."/>
            <person name="Grimwood J."/>
            <person name="Kuo A."/>
            <person name="Otillar R.P."/>
            <person name="Salamov A."/>
            <person name="Detter J.C."/>
            <person name="Lindquist E."/>
            <person name="Shapiro H."/>
            <person name="Lucas S."/>
            <person name="Glavina del Rio T."/>
            <person name="Pitluck S."/>
            <person name="Rokhsar D."/>
            <person name="Bowler C."/>
        </authorList>
    </citation>
    <scope>GENOME REANNOTATION</scope>
    <source>
        <strain evidence="13">CCAP 1055/1</strain>
    </source>
</reference>
<dbReference type="InterPro" id="IPR008927">
    <property type="entry name" value="6-PGluconate_DH-like_C_sf"/>
</dbReference>
<feature type="domain" description="Glycerol-3-phosphate dehydrogenase NAD-dependent C-terminal" evidence="11">
    <location>
        <begin position="212"/>
        <end position="371"/>
    </location>
</feature>
<feature type="domain" description="Glycerol-3-phosphate dehydrogenase NAD-dependent N-terminal" evidence="10">
    <location>
        <begin position="14"/>
        <end position="186"/>
    </location>
</feature>
<dbReference type="AlphaFoldDB" id="B5Y3R9"/>
<comment type="catalytic activity">
    <reaction evidence="4 9">
        <text>sn-glycerol 3-phosphate + NAD(+) = dihydroxyacetone phosphate + NADH + H(+)</text>
        <dbReference type="Rhea" id="RHEA:11092"/>
        <dbReference type="ChEBI" id="CHEBI:15378"/>
        <dbReference type="ChEBI" id="CHEBI:57540"/>
        <dbReference type="ChEBI" id="CHEBI:57597"/>
        <dbReference type="ChEBI" id="CHEBI:57642"/>
        <dbReference type="ChEBI" id="CHEBI:57945"/>
        <dbReference type="EC" id="1.1.1.8"/>
    </reaction>
</comment>
<feature type="binding site" evidence="7">
    <location>
        <position position="330"/>
    </location>
    <ligand>
        <name>NAD(+)</name>
        <dbReference type="ChEBI" id="CHEBI:57540"/>
    </ligand>
</feature>
<evidence type="ECO:0000256" key="4">
    <source>
        <dbReference type="ARBA" id="ARBA00048683"/>
    </source>
</evidence>
<dbReference type="GO" id="GO:0046168">
    <property type="term" value="P:glycerol-3-phosphate catabolic process"/>
    <property type="evidence" value="ECO:0007669"/>
    <property type="project" value="UniProtKB-UniRule"/>
</dbReference>
<dbReference type="PaxDb" id="2850-Phatr36821"/>
<evidence type="ECO:0000256" key="1">
    <source>
        <dbReference type="ARBA" id="ARBA00011009"/>
    </source>
</evidence>
<dbReference type="FunFam" id="1.10.1040.10:FF:000004">
    <property type="entry name" value="Glycerol-3-phosphate dehydrogenase [NAD(+)]"/>
    <property type="match status" value="1"/>
</dbReference>
<evidence type="ECO:0000256" key="8">
    <source>
        <dbReference type="RuleBase" id="RU000437"/>
    </source>
</evidence>
<proteinExistence type="inferred from homology"/>
<evidence type="ECO:0000313" key="13">
    <source>
        <dbReference type="Proteomes" id="UP000000759"/>
    </source>
</evidence>
<dbReference type="SUPFAM" id="SSF51735">
    <property type="entry name" value="NAD(P)-binding Rossmann-fold domains"/>
    <property type="match status" value="1"/>
</dbReference>
<evidence type="ECO:0000256" key="6">
    <source>
        <dbReference type="PIRSR" id="PIRSR000114-2"/>
    </source>
</evidence>
<dbReference type="GO" id="GO:0005829">
    <property type="term" value="C:cytosol"/>
    <property type="evidence" value="ECO:0007669"/>
    <property type="project" value="TreeGrafter"/>
</dbReference>
<evidence type="ECO:0000313" key="12">
    <source>
        <dbReference type="EMBL" id="ACI65357.1"/>
    </source>
</evidence>
<dbReference type="InterPro" id="IPR036291">
    <property type="entry name" value="NAD(P)-bd_dom_sf"/>
</dbReference>
<feature type="binding site" evidence="7">
    <location>
        <position position="328"/>
    </location>
    <ligand>
        <name>NAD(+)</name>
        <dbReference type="ChEBI" id="CHEBI:57540"/>
    </ligand>
</feature>
<comment type="similarity">
    <text evidence="1 8">Belongs to the NAD-dependent glycerol-3-phosphate dehydrogenase family.</text>
</comment>
<dbReference type="Pfam" id="PF01210">
    <property type="entry name" value="NAD_Gly3P_dh_N"/>
    <property type="match status" value="1"/>
</dbReference>
<feature type="binding site" evidence="6">
    <location>
        <begin position="287"/>
        <end position="288"/>
    </location>
    <ligand>
        <name>substrate</name>
    </ligand>
</feature>
<evidence type="ECO:0000256" key="3">
    <source>
        <dbReference type="ARBA" id="ARBA00023027"/>
    </source>
</evidence>
<evidence type="ECO:0000259" key="11">
    <source>
        <dbReference type="Pfam" id="PF07479"/>
    </source>
</evidence>
<keyword evidence="13" id="KW-1185">Reference proteome</keyword>
<feature type="binding site" evidence="7">
    <location>
        <position position="171"/>
    </location>
    <ligand>
        <name>NAD(+)</name>
        <dbReference type="ChEBI" id="CHEBI:57540"/>
    </ligand>
</feature>
<keyword evidence="2 8" id="KW-0560">Oxidoreductase</keyword>
<dbReference type="GO" id="GO:0042803">
    <property type="term" value="F:protein homodimerization activity"/>
    <property type="evidence" value="ECO:0007669"/>
    <property type="project" value="InterPro"/>
</dbReference>
<dbReference type="NCBIfam" id="TIGR03376">
    <property type="entry name" value="glycerol3P_DH"/>
    <property type="match status" value="1"/>
</dbReference>
<dbReference type="PRINTS" id="PR00077">
    <property type="entry name" value="GPDHDRGNASE"/>
</dbReference>